<dbReference type="InterPro" id="IPR014729">
    <property type="entry name" value="Rossmann-like_a/b/a_fold"/>
</dbReference>
<dbReference type="Pfam" id="PF00733">
    <property type="entry name" value="Asn_synthase"/>
    <property type="match status" value="1"/>
</dbReference>
<reference evidence="11" key="1">
    <citation type="journal article" date="2019" name="Int. J. Syst. Evol. Microbiol.">
        <title>The Global Catalogue of Microorganisms (GCM) 10K type strain sequencing project: providing services to taxonomists for standard genome sequencing and annotation.</title>
        <authorList>
            <consortium name="The Broad Institute Genomics Platform"/>
            <consortium name="The Broad Institute Genome Sequencing Center for Infectious Disease"/>
            <person name="Wu L."/>
            <person name="Ma J."/>
        </authorList>
    </citation>
    <scope>NUCLEOTIDE SEQUENCE [LARGE SCALE GENOMIC DNA]</scope>
    <source>
        <strain evidence="11">JCM 9651</strain>
    </source>
</reference>
<evidence type="ECO:0000256" key="1">
    <source>
        <dbReference type="ARBA" id="ARBA00005187"/>
    </source>
</evidence>
<evidence type="ECO:0000259" key="9">
    <source>
        <dbReference type="PROSITE" id="PS51278"/>
    </source>
</evidence>
<evidence type="ECO:0000256" key="3">
    <source>
        <dbReference type="ARBA" id="ARBA00012737"/>
    </source>
</evidence>
<dbReference type="SUPFAM" id="SSF52402">
    <property type="entry name" value="Adenine nucleotide alpha hydrolases-like"/>
    <property type="match status" value="1"/>
</dbReference>
<dbReference type="CDD" id="cd00712">
    <property type="entry name" value="AsnB"/>
    <property type="match status" value="1"/>
</dbReference>
<name>A0ABP6S5P1_9ACTN</name>
<dbReference type="PANTHER" id="PTHR43284">
    <property type="entry name" value="ASPARAGINE SYNTHETASE (GLUTAMINE-HYDROLYZING)"/>
    <property type="match status" value="1"/>
</dbReference>
<keyword evidence="11" id="KW-1185">Reference proteome</keyword>
<dbReference type="EC" id="6.3.5.4" evidence="3"/>
<dbReference type="InterPro" id="IPR001962">
    <property type="entry name" value="Asn_synthase"/>
</dbReference>
<comment type="similarity">
    <text evidence="2">Belongs to the asparagine synthetase family.</text>
</comment>
<keyword evidence="7" id="KW-0315">Glutamine amidotransferase</keyword>
<proteinExistence type="inferred from homology"/>
<evidence type="ECO:0000313" key="10">
    <source>
        <dbReference type="EMBL" id="GAA3368896.1"/>
    </source>
</evidence>
<evidence type="ECO:0000256" key="2">
    <source>
        <dbReference type="ARBA" id="ARBA00005752"/>
    </source>
</evidence>
<organism evidence="10 11">
    <name type="scientific">Streptomyces sannanensis</name>
    <dbReference type="NCBI Taxonomy" id="285536"/>
    <lineage>
        <taxon>Bacteria</taxon>
        <taxon>Bacillati</taxon>
        <taxon>Actinomycetota</taxon>
        <taxon>Actinomycetes</taxon>
        <taxon>Kitasatosporales</taxon>
        <taxon>Streptomycetaceae</taxon>
        <taxon>Streptomyces</taxon>
    </lineage>
</organism>
<dbReference type="NCBIfam" id="TIGR01536">
    <property type="entry name" value="asn_synth_AEB"/>
    <property type="match status" value="1"/>
</dbReference>
<evidence type="ECO:0000256" key="6">
    <source>
        <dbReference type="ARBA" id="ARBA00022888"/>
    </source>
</evidence>
<dbReference type="PROSITE" id="PS51278">
    <property type="entry name" value="GATASE_TYPE_2"/>
    <property type="match status" value="1"/>
</dbReference>
<evidence type="ECO:0000256" key="4">
    <source>
        <dbReference type="ARBA" id="ARBA00022741"/>
    </source>
</evidence>
<dbReference type="PIRSF" id="PIRSF001589">
    <property type="entry name" value="Asn_synthetase_glu-h"/>
    <property type="match status" value="1"/>
</dbReference>
<keyword evidence="6" id="KW-0028">Amino-acid biosynthesis</keyword>
<dbReference type="RefSeq" id="WP_345034736.1">
    <property type="nucleotide sequence ID" value="NZ_BAAAYL010000001.1"/>
</dbReference>
<keyword evidence="6" id="KW-0061">Asparagine biosynthesis</keyword>
<keyword evidence="5" id="KW-0067">ATP-binding</keyword>
<dbReference type="Pfam" id="PF13537">
    <property type="entry name" value="GATase_7"/>
    <property type="match status" value="1"/>
</dbReference>
<keyword evidence="4" id="KW-0547">Nucleotide-binding</keyword>
<dbReference type="Gene3D" id="3.40.50.620">
    <property type="entry name" value="HUPs"/>
    <property type="match status" value="1"/>
</dbReference>
<sequence length="613" mass="68219">MCGIAGWVDFERDLRQEAAAVREMTTTMALRGPDAGDVWLAPHAALGHRRLAIIDLEGGRQPMVAEEGGRVQAALTYAGEVYNFRELREELVLKGHRFTTRSDTEVVLRSYLEWGESFVERLNGMFAFALWDARTEELLLVRDRVGIKPLYYQLLPDGGVLFGSEPKAILAHPRASRTVDADGLRELFAGVKAPGAGVISGMPELAPGHVLRVSRDGHRLRRYWQLEAHEHEDDLPTTIRTVRELLEDIVTRQIVSDVPLCTMLSGGLDSSTLTALAAIAKERDGSGKVRSFDVDFVGYLDNFEPDLTHPTADSPYVRQVVEHVGADHRHILLGNAEMIDAPTRRAVVQALDWPVLIAGPGSMDISLYLLFRAIRGQSTVALTGESADELFGGYPWFHHPEYGQPGTLPWSLAHNLGMPALFGPVTTRIDVRGHQADQYRQAAAAVPRLPGESGRARQFRESTYFFLTRFMRTLLDRKDRLSMAVGLEVRVPFCDHRLQDYVFNTPYAFKTFDGQWKSLLRAAAKDLLPEAVLNRPKTGYPISNDDAYDRYVQERFAKLVAGGDAAVLPLLNPTVVEDVRRDATAAAGLTRIEIDMALHLDEWLSSYGLDLAI</sequence>
<dbReference type="InterPro" id="IPR051786">
    <property type="entry name" value="ASN_synthetase/amidase"/>
</dbReference>
<dbReference type="InterPro" id="IPR033738">
    <property type="entry name" value="AsnB_N"/>
</dbReference>
<dbReference type="SUPFAM" id="SSF56235">
    <property type="entry name" value="N-terminal nucleophile aminohydrolases (Ntn hydrolases)"/>
    <property type="match status" value="1"/>
</dbReference>
<dbReference type="CDD" id="cd01991">
    <property type="entry name" value="Asn_synthase_B_C"/>
    <property type="match status" value="1"/>
</dbReference>
<accession>A0ABP6S5P1</accession>
<evidence type="ECO:0000256" key="8">
    <source>
        <dbReference type="ARBA" id="ARBA00048741"/>
    </source>
</evidence>
<evidence type="ECO:0000313" key="11">
    <source>
        <dbReference type="Proteomes" id="UP001499990"/>
    </source>
</evidence>
<comment type="caution">
    <text evidence="10">The sequence shown here is derived from an EMBL/GenBank/DDBJ whole genome shotgun (WGS) entry which is preliminary data.</text>
</comment>
<dbReference type="InterPro" id="IPR006426">
    <property type="entry name" value="Asn_synth_AEB"/>
</dbReference>
<feature type="domain" description="Glutamine amidotransferase type-2" evidence="9">
    <location>
        <begin position="2"/>
        <end position="216"/>
    </location>
</feature>
<comment type="catalytic activity">
    <reaction evidence="8">
        <text>L-aspartate + L-glutamine + ATP + H2O = L-asparagine + L-glutamate + AMP + diphosphate + H(+)</text>
        <dbReference type="Rhea" id="RHEA:12228"/>
        <dbReference type="ChEBI" id="CHEBI:15377"/>
        <dbReference type="ChEBI" id="CHEBI:15378"/>
        <dbReference type="ChEBI" id="CHEBI:29985"/>
        <dbReference type="ChEBI" id="CHEBI:29991"/>
        <dbReference type="ChEBI" id="CHEBI:30616"/>
        <dbReference type="ChEBI" id="CHEBI:33019"/>
        <dbReference type="ChEBI" id="CHEBI:58048"/>
        <dbReference type="ChEBI" id="CHEBI:58359"/>
        <dbReference type="ChEBI" id="CHEBI:456215"/>
        <dbReference type="EC" id="6.3.5.4"/>
    </reaction>
</comment>
<dbReference type="InterPro" id="IPR017932">
    <property type="entry name" value="GATase_2_dom"/>
</dbReference>
<gene>
    <name evidence="10" type="primary">asnB_2</name>
    <name evidence="10" type="ORF">GCM10020367_09090</name>
</gene>
<dbReference type="Proteomes" id="UP001499990">
    <property type="component" value="Unassembled WGS sequence"/>
</dbReference>
<protein>
    <recommendedName>
        <fullName evidence="3">asparagine synthase (glutamine-hydrolyzing)</fullName>
        <ecNumber evidence="3">6.3.5.4</ecNumber>
    </recommendedName>
</protein>
<dbReference type="InterPro" id="IPR029055">
    <property type="entry name" value="Ntn_hydrolases_N"/>
</dbReference>
<comment type="pathway">
    <text evidence="1">Amino-acid biosynthesis; L-asparagine biosynthesis; L-asparagine from L-aspartate (L-Gln route): step 1/1.</text>
</comment>
<evidence type="ECO:0000256" key="7">
    <source>
        <dbReference type="ARBA" id="ARBA00022962"/>
    </source>
</evidence>
<dbReference type="PANTHER" id="PTHR43284:SF1">
    <property type="entry name" value="ASPARAGINE SYNTHETASE"/>
    <property type="match status" value="1"/>
</dbReference>
<dbReference type="EMBL" id="BAAAYL010000001">
    <property type="protein sequence ID" value="GAA3368896.1"/>
    <property type="molecule type" value="Genomic_DNA"/>
</dbReference>
<evidence type="ECO:0000256" key="5">
    <source>
        <dbReference type="ARBA" id="ARBA00022840"/>
    </source>
</evidence>
<dbReference type="Gene3D" id="3.60.20.10">
    <property type="entry name" value="Glutamine Phosphoribosylpyrophosphate, subunit 1, domain 1"/>
    <property type="match status" value="1"/>
</dbReference>